<evidence type="ECO:0000256" key="9">
    <source>
        <dbReference type="ARBA" id="ARBA00033102"/>
    </source>
</evidence>
<keyword evidence="15" id="KW-1185">Reference proteome</keyword>
<dbReference type="Pfam" id="PF02749">
    <property type="entry name" value="QRPTase_N"/>
    <property type="match status" value="1"/>
</dbReference>
<comment type="function">
    <text evidence="1">Involved in the catabolism of quinolinic acid (QA).</text>
</comment>
<dbReference type="NCBIfam" id="TIGR00078">
    <property type="entry name" value="nadC"/>
    <property type="match status" value="1"/>
</dbReference>
<dbReference type="Pfam" id="PF01729">
    <property type="entry name" value="QRPTase_C"/>
    <property type="match status" value="1"/>
</dbReference>
<evidence type="ECO:0000256" key="7">
    <source>
        <dbReference type="ARBA" id="ARBA00022676"/>
    </source>
</evidence>
<organism evidence="14 15">
    <name type="scientific">Demequina capsici</name>
    <dbReference type="NCBI Taxonomy" id="3075620"/>
    <lineage>
        <taxon>Bacteria</taxon>
        <taxon>Bacillati</taxon>
        <taxon>Actinomycetota</taxon>
        <taxon>Actinomycetes</taxon>
        <taxon>Micrococcales</taxon>
        <taxon>Demequinaceae</taxon>
        <taxon>Demequina</taxon>
    </lineage>
</organism>
<sequence length="315" mass="32801">MTDLVDTAADAAAGSLHPEQQPQDLPLSRTWLADAVRRTLSEDLGGYPGRDVTTLATIAAEAQVSGTVMMRQDGVVAGLDVIAEVLAQVSVRLGLPHPVVELLVADGDQVGAGTALATISGPGHVVLIAERTMLNLLSRASGVATHTRRWATALKGTGAQVLDTRKTTPMMRELEKYAVRCGGGVNKRVGLYDCAMIKDNHVVAAGSVTAAIEAVREAFPDVPIQVEVESAAQAAEALKAGARFLMLDNMAPDAMTELVADIRSREKKLGKVLLEATGGLTLDNAVDVAATGVDFLSVGALTHSSPIVDIALDLA</sequence>
<proteinExistence type="inferred from homology"/>
<evidence type="ECO:0000256" key="8">
    <source>
        <dbReference type="ARBA" id="ARBA00022679"/>
    </source>
</evidence>
<dbReference type="EMBL" id="CP134879">
    <property type="protein sequence ID" value="WNM24935.1"/>
    <property type="molecule type" value="Genomic_DNA"/>
</dbReference>
<evidence type="ECO:0000256" key="10">
    <source>
        <dbReference type="ARBA" id="ARBA00047445"/>
    </source>
</evidence>
<feature type="domain" description="Quinolinate phosphoribosyl transferase C-terminal" evidence="12">
    <location>
        <begin position="143"/>
        <end position="313"/>
    </location>
</feature>
<gene>
    <name evidence="14" type="primary">nadC</name>
    <name evidence="14" type="ORF">RN606_01935</name>
</gene>
<dbReference type="InterPro" id="IPR036068">
    <property type="entry name" value="Nicotinate_pribotase-like_C"/>
</dbReference>
<comment type="similarity">
    <text evidence="3 11">Belongs to the NadC/ModD family.</text>
</comment>
<dbReference type="FunFam" id="3.20.20.70:FF:000030">
    <property type="entry name" value="Nicotinate-nucleotide pyrophosphorylase, carboxylating"/>
    <property type="match status" value="1"/>
</dbReference>
<evidence type="ECO:0000313" key="15">
    <source>
        <dbReference type="Proteomes" id="UP001304125"/>
    </source>
</evidence>
<dbReference type="CDD" id="cd01572">
    <property type="entry name" value="QPRTase"/>
    <property type="match status" value="1"/>
</dbReference>
<dbReference type="Gene3D" id="3.20.20.70">
    <property type="entry name" value="Aldolase class I"/>
    <property type="match status" value="1"/>
</dbReference>
<dbReference type="GO" id="GO:0004514">
    <property type="term" value="F:nicotinate-nucleotide diphosphorylase (carboxylating) activity"/>
    <property type="evidence" value="ECO:0007669"/>
    <property type="project" value="UniProtKB-EC"/>
</dbReference>
<dbReference type="SUPFAM" id="SSF51690">
    <property type="entry name" value="Nicotinate/Quinolinate PRTase C-terminal domain-like"/>
    <property type="match status" value="1"/>
</dbReference>
<keyword evidence="6" id="KW-0662">Pyridine nucleotide biosynthesis</keyword>
<evidence type="ECO:0000313" key="14">
    <source>
        <dbReference type="EMBL" id="WNM24935.1"/>
    </source>
</evidence>
<dbReference type="EC" id="2.4.2.19" evidence="4"/>
<dbReference type="SUPFAM" id="SSF54675">
    <property type="entry name" value="Nicotinate/Quinolinate PRTase N-terminal domain-like"/>
    <property type="match status" value="1"/>
</dbReference>
<dbReference type="PANTHER" id="PTHR32179">
    <property type="entry name" value="NICOTINATE-NUCLEOTIDE PYROPHOSPHORYLASE [CARBOXYLATING]"/>
    <property type="match status" value="1"/>
</dbReference>
<dbReference type="AlphaFoldDB" id="A0AA96FAZ7"/>
<protein>
    <recommendedName>
        <fullName evidence="5">Nicotinate-nucleotide pyrophosphorylase [carboxylating]</fullName>
        <ecNumber evidence="4">2.4.2.19</ecNumber>
    </recommendedName>
    <alternativeName>
        <fullName evidence="9">Quinolinate phosphoribosyltransferase [decarboxylating]</fullName>
    </alternativeName>
</protein>
<dbReference type="InterPro" id="IPR002638">
    <property type="entry name" value="Quinolinate_PRibosylTrfase_C"/>
</dbReference>
<dbReference type="Gene3D" id="3.90.1170.20">
    <property type="entry name" value="Quinolinate phosphoribosyl transferase, N-terminal domain"/>
    <property type="match status" value="1"/>
</dbReference>
<evidence type="ECO:0000256" key="1">
    <source>
        <dbReference type="ARBA" id="ARBA00003237"/>
    </source>
</evidence>
<dbReference type="InterPro" id="IPR022412">
    <property type="entry name" value="Quinolinate_PRibosylTrfase_N"/>
</dbReference>
<dbReference type="GO" id="GO:0005737">
    <property type="term" value="C:cytoplasm"/>
    <property type="evidence" value="ECO:0007669"/>
    <property type="project" value="TreeGrafter"/>
</dbReference>
<evidence type="ECO:0000256" key="11">
    <source>
        <dbReference type="PIRNR" id="PIRNR006250"/>
    </source>
</evidence>
<evidence type="ECO:0000259" key="13">
    <source>
        <dbReference type="Pfam" id="PF02749"/>
    </source>
</evidence>
<comment type="catalytic activity">
    <reaction evidence="10">
        <text>nicotinate beta-D-ribonucleotide + CO2 + diphosphate = quinolinate + 5-phospho-alpha-D-ribose 1-diphosphate + 2 H(+)</text>
        <dbReference type="Rhea" id="RHEA:12733"/>
        <dbReference type="ChEBI" id="CHEBI:15378"/>
        <dbReference type="ChEBI" id="CHEBI:16526"/>
        <dbReference type="ChEBI" id="CHEBI:29959"/>
        <dbReference type="ChEBI" id="CHEBI:33019"/>
        <dbReference type="ChEBI" id="CHEBI:57502"/>
        <dbReference type="ChEBI" id="CHEBI:58017"/>
        <dbReference type="EC" id="2.4.2.19"/>
    </reaction>
</comment>
<dbReference type="GO" id="GO:0009435">
    <property type="term" value="P:NAD+ biosynthetic process"/>
    <property type="evidence" value="ECO:0007669"/>
    <property type="project" value="InterPro"/>
</dbReference>
<dbReference type="InterPro" id="IPR027277">
    <property type="entry name" value="NadC/ModD"/>
</dbReference>
<feature type="domain" description="Quinolinate phosphoribosyl transferase N-terminal" evidence="13">
    <location>
        <begin position="51"/>
        <end position="141"/>
    </location>
</feature>
<dbReference type="PIRSF" id="PIRSF006250">
    <property type="entry name" value="NadC_ModD"/>
    <property type="match status" value="1"/>
</dbReference>
<dbReference type="InterPro" id="IPR013785">
    <property type="entry name" value="Aldolase_TIM"/>
</dbReference>
<comment type="pathway">
    <text evidence="2">Cofactor biosynthesis; NAD(+) biosynthesis; nicotinate D-ribonucleotide from quinolinate: step 1/1.</text>
</comment>
<evidence type="ECO:0000256" key="4">
    <source>
        <dbReference type="ARBA" id="ARBA00011944"/>
    </source>
</evidence>
<dbReference type="PANTHER" id="PTHR32179:SF3">
    <property type="entry name" value="NICOTINATE-NUCLEOTIDE PYROPHOSPHORYLASE [CARBOXYLATING]"/>
    <property type="match status" value="1"/>
</dbReference>
<keyword evidence="8 11" id="KW-0808">Transferase</keyword>
<dbReference type="Proteomes" id="UP001304125">
    <property type="component" value="Chromosome"/>
</dbReference>
<accession>A0AA96FAZ7</accession>
<evidence type="ECO:0000256" key="3">
    <source>
        <dbReference type="ARBA" id="ARBA00009400"/>
    </source>
</evidence>
<evidence type="ECO:0000256" key="6">
    <source>
        <dbReference type="ARBA" id="ARBA00022642"/>
    </source>
</evidence>
<reference evidence="14 15" key="1">
    <citation type="submission" date="2023-09" db="EMBL/GenBank/DDBJ databases">
        <title>Demequina sp. a novel bacteria isolated from Capsicum annuum.</title>
        <authorList>
            <person name="Humaira Z."/>
            <person name="Lee J."/>
            <person name="Cho D."/>
        </authorList>
    </citation>
    <scope>NUCLEOTIDE SEQUENCE [LARGE SCALE GENOMIC DNA]</scope>
    <source>
        <strain evidence="14 15">OYTSA14</strain>
    </source>
</reference>
<dbReference type="InterPro" id="IPR037128">
    <property type="entry name" value="Quinolinate_PRibosylTase_N_sf"/>
</dbReference>
<evidence type="ECO:0000259" key="12">
    <source>
        <dbReference type="Pfam" id="PF01729"/>
    </source>
</evidence>
<name>A0AA96FAZ7_9MICO</name>
<dbReference type="InterPro" id="IPR004393">
    <property type="entry name" value="NadC"/>
</dbReference>
<dbReference type="GO" id="GO:0034213">
    <property type="term" value="P:quinolinate catabolic process"/>
    <property type="evidence" value="ECO:0007669"/>
    <property type="project" value="TreeGrafter"/>
</dbReference>
<evidence type="ECO:0000256" key="5">
    <source>
        <dbReference type="ARBA" id="ARBA00020990"/>
    </source>
</evidence>
<dbReference type="RefSeq" id="WP_313499450.1">
    <property type="nucleotide sequence ID" value="NZ_CP134879.1"/>
</dbReference>
<keyword evidence="7 11" id="KW-0328">Glycosyltransferase</keyword>
<evidence type="ECO:0000256" key="2">
    <source>
        <dbReference type="ARBA" id="ARBA00004893"/>
    </source>
</evidence>